<dbReference type="GO" id="GO:0005886">
    <property type="term" value="C:plasma membrane"/>
    <property type="evidence" value="ECO:0007669"/>
    <property type="project" value="UniProtKB-SubCell"/>
</dbReference>
<dbReference type="Proteomes" id="UP000549517">
    <property type="component" value="Unassembled WGS sequence"/>
</dbReference>
<evidence type="ECO:0000313" key="10">
    <source>
        <dbReference type="EMBL" id="PMB99032.1"/>
    </source>
</evidence>
<keyword evidence="3 8" id="KW-0375">Hydrogen ion transport</keyword>
<keyword evidence="8" id="KW-1003">Cell membrane</keyword>
<dbReference type="EMBL" id="JABEMC010000003">
    <property type="protein sequence ID" value="NNG78910.1"/>
    <property type="molecule type" value="Genomic_DNA"/>
</dbReference>
<reference evidence="10 11" key="1">
    <citation type="submission" date="2017-09" db="EMBL/GenBank/DDBJ databases">
        <title>Bacterial strain isolated from the female urinary microbiota.</title>
        <authorList>
            <person name="Thomas-White K."/>
            <person name="Kumar N."/>
            <person name="Forster S."/>
            <person name="Putonti C."/>
            <person name="Lawley T."/>
            <person name="Wolfe A.J."/>
        </authorList>
    </citation>
    <scope>NUCLEOTIDE SEQUENCE [LARGE SCALE GENOMIC DNA]</scope>
    <source>
        <strain evidence="10 11">UMB0680</strain>
    </source>
</reference>
<dbReference type="NCBIfam" id="TIGR01145">
    <property type="entry name" value="ATP_synt_delta"/>
    <property type="match status" value="1"/>
</dbReference>
<evidence type="ECO:0000313" key="12">
    <source>
        <dbReference type="Proteomes" id="UP000549517"/>
    </source>
</evidence>
<comment type="function">
    <text evidence="8">F(1)F(0) ATP synthase produces ATP from ADP in the presence of a proton or sodium gradient. F-type ATPases consist of two structural domains, F(1) containing the extramembraneous catalytic core and F(0) containing the membrane proton channel, linked together by a central stalk and a peripheral stalk. During catalysis, ATP synthesis in the catalytic domain of F(1) is coupled via a rotary mechanism of the central stalk subunits to proton translocation.</text>
</comment>
<accession>A0A2N6PK10</accession>
<comment type="subcellular location">
    <subcellularLocation>
        <location evidence="8">Cell membrane</location>
        <topology evidence="8">Peripheral membrane protein</topology>
    </subcellularLocation>
    <subcellularLocation>
        <location evidence="1">Membrane</location>
    </subcellularLocation>
</comment>
<comment type="similarity">
    <text evidence="8">Belongs to the ATPase delta chain family.</text>
</comment>
<gene>
    <name evidence="8" type="primary">atpH</name>
    <name evidence="10" type="ORF">CJ198_00305</name>
    <name evidence="9" type="ORF">HLA91_05895</name>
</gene>
<dbReference type="NCBIfam" id="NF009967">
    <property type="entry name" value="PRK13430.1"/>
    <property type="match status" value="1"/>
</dbReference>
<sequence length="271" mass="28927">MLQSSRNSLNDVLDAVDSRLQSADGAAATELGDGLLSIVSAMADSAQLRRLMADGAIAEERKHGVLDTLFSGRVDAAALDIAKQAATLHWARPQDSVTALEDAGVTAIAAQAQAEGRLGEVEEELFRFTRLIESDHELGWAFESAAPAETKRALAANLLDGKAATETVKLAAQAAAHPRGARVSETLDRYSEVLARRQARSVAEVTVAKPMSDEQQERLAAALSAHYGRELVLNVHVDPDVVGGVRVQVGDEVMNSTISNRLSDLRRRLAS</sequence>
<dbReference type="GO" id="GO:0045259">
    <property type="term" value="C:proton-transporting ATP synthase complex"/>
    <property type="evidence" value="ECO:0007669"/>
    <property type="project" value="UniProtKB-KW"/>
</dbReference>
<evidence type="ECO:0000313" key="11">
    <source>
        <dbReference type="Proteomes" id="UP000235703"/>
    </source>
</evidence>
<evidence type="ECO:0000256" key="6">
    <source>
        <dbReference type="ARBA" id="ARBA00023196"/>
    </source>
</evidence>
<comment type="caution">
    <text evidence="10">The sequence shown here is derived from an EMBL/GenBank/DDBJ whole genome shotgun (WGS) entry which is preliminary data.</text>
</comment>
<dbReference type="Proteomes" id="UP000235703">
    <property type="component" value="Unassembled WGS sequence"/>
</dbReference>
<evidence type="ECO:0000256" key="7">
    <source>
        <dbReference type="ARBA" id="ARBA00023310"/>
    </source>
</evidence>
<dbReference type="RefSeq" id="WP_102159703.1">
    <property type="nucleotide sequence ID" value="NZ_BAAAKH010000001.1"/>
</dbReference>
<dbReference type="OrthoDB" id="5242917at2"/>
<keyword evidence="7 8" id="KW-0066">ATP synthesis</keyword>
<dbReference type="GeneID" id="86843489"/>
<keyword evidence="6 8" id="KW-0139">CF(1)</keyword>
<dbReference type="InterPro" id="IPR020781">
    <property type="entry name" value="ATPase_OSCP/d_CS"/>
</dbReference>
<dbReference type="PANTHER" id="PTHR11910">
    <property type="entry name" value="ATP SYNTHASE DELTA CHAIN"/>
    <property type="match status" value="1"/>
</dbReference>
<dbReference type="EMBL" id="PNFZ01000001">
    <property type="protein sequence ID" value="PMB99032.1"/>
    <property type="molecule type" value="Genomic_DNA"/>
</dbReference>
<dbReference type="GO" id="GO:0046933">
    <property type="term" value="F:proton-transporting ATP synthase activity, rotational mechanism"/>
    <property type="evidence" value="ECO:0007669"/>
    <property type="project" value="UniProtKB-UniRule"/>
</dbReference>
<evidence type="ECO:0000256" key="8">
    <source>
        <dbReference type="HAMAP-Rule" id="MF_01416"/>
    </source>
</evidence>
<proteinExistence type="inferred from homology"/>
<evidence type="ECO:0000256" key="4">
    <source>
        <dbReference type="ARBA" id="ARBA00023065"/>
    </source>
</evidence>
<reference evidence="9 12" key="2">
    <citation type="submission" date="2020-05" db="EMBL/GenBank/DDBJ databases">
        <title>MicrobeNet Type strains.</title>
        <authorList>
            <person name="Nicholson A.C."/>
        </authorList>
    </citation>
    <scope>NUCLEOTIDE SEQUENCE [LARGE SCALE GENOMIC DNA]</scope>
    <source>
        <strain evidence="9 12">CCUG 46604</strain>
    </source>
</reference>
<evidence type="ECO:0000313" key="9">
    <source>
        <dbReference type="EMBL" id="NNG78910.1"/>
    </source>
</evidence>
<organism evidence="10 11">
    <name type="scientific">Brevibacterium luteolum</name>
    <dbReference type="NCBI Taxonomy" id="199591"/>
    <lineage>
        <taxon>Bacteria</taxon>
        <taxon>Bacillati</taxon>
        <taxon>Actinomycetota</taxon>
        <taxon>Actinomycetes</taxon>
        <taxon>Micrococcales</taxon>
        <taxon>Brevibacteriaceae</taxon>
        <taxon>Brevibacterium</taxon>
    </lineage>
</organism>
<dbReference type="InterPro" id="IPR000711">
    <property type="entry name" value="ATPase_OSCP/dsu"/>
</dbReference>
<evidence type="ECO:0000256" key="2">
    <source>
        <dbReference type="ARBA" id="ARBA00022448"/>
    </source>
</evidence>
<protein>
    <recommendedName>
        <fullName evidence="8">ATP synthase subunit delta</fullName>
    </recommendedName>
    <alternativeName>
        <fullName evidence="8">ATP synthase F(1) sector subunit delta</fullName>
    </alternativeName>
    <alternativeName>
        <fullName evidence="8">F-type ATPase subunit delta</fullName>
        <shortName evidence="8">F-ATPase subunit delta</shortName>
    </alternativeName>
</protein>
<comment type="function">
    <text evidence="8">This protein is part of the stalk that links CF(0) to CF(1). It either transmits conformational changes from CF(0) to CF(1) or is implicated in proton conduction.</text>
</comment>
<keyword evidence="11" id="KW-1185">Reference proteome</keyword>
<evidence type="ECO:0000256" key="3">
    <source>
        <dbReference type="ARBA" id="ARBA00022781"/>
    </source>
</evidence>
<evidence type="ECO:0000256" key="5">
    <source>
        <dbReference type="ARBA" id="ARBA00023136"/>
    </source>
</evidence>
<name>A0A2N6PK10_9MICO</name>
<dbReference type="HAMAP" id="MF_01416">
    <property type="entry name" value="ATP_synth_delta_bact"/>
    <property type="match status" value="1"/>
</dbReference>
<dbReference type="Pfam" id="PF00213">
    <property type="entry name" value="OSCP"/>
    <property type="match status" value="1"/>
</dbReference>
<keyword evidence="5 8" id="KW-0472">Membrane</keyword>
<dbReference type="AlphaFoldDB" id="A0A2N6PK10"/>
<keyword evidence="2 8" id="KW-0813">Transport</keyword>
<keyword evidence="4 8" id="KW-0406">Ion transport</keyword>
<evidence type="ECO:0000256" key="1">
    <source>
        <dbReference type="ARBA" id="ARBA00004370"/>
    </source>
</evidence>
<dbReference type="PROSITE" id="PS00389">
    <property type="entry name" value="ATPASE_DELTA"/>
    <property type="match status" value="1"/>
</dbReference>